<proteinExistence type="predicted"/>
<protein>
    <submittedName>
        <fullName evidence="1">Uncharacterized protein</fullName>
    </submittedName>
</protein>
<evidence type="ECO:0000313" key="1">
    <source>
        <dbReference type="EMBL" id="DAE25014.1"/>
    </source>
</evidence>
<reference evidence="1" key="1">
    <citation type="journal article" date="2021" name="Proc. Natl. Acad. Sci. U.S.A.">
        <title>A Catalog of Tens of Thousands of Viruses from Human Metagenomes Reveals Hidden Associations with Chronic Diseases.</title>
        <authorList>
            <person name="Tisza M.J."/>
            <person name="Buck C.B."/>
        </authorList>
    </citation>
    <scope>NUCLEOTIDE SEQUENCE</scope>
    <source>
        <strain evidence="1">Ct78050</strain>
    </source>
</reference>
<organism evidence="1">
    <name type="scientific">Myoviridae sp. ct78050</name>
    <dbReference type="NCBI Taxonomy" id="2826617"/>
    <lineage>
        <taxon>Viruses</taxon>
        <taxon>Duplodnaviria</taxon>
        <taxon>Heunggongvirae</taxon>
        <taxon>Uroviricota</taxon>
        <taxon>Caudoviricetes</taxon>
    </lineage>
</organism>
<sequence length="120" mass="13293">METKVKLLSLTDGYEHKLVSSMGKPKKEYIGQIGNVIHTCIISKGNYVKPTLYDVQFDDGAIFCLDEDQIKFVALGALEYKSSNASEEIKCEAMHFIDNADVAFSALGSLIKNGMFYGQN</sequence>
<accession>A0A8S5R0M6</accession>
<name>A0A8S5R0M6_9CAUD</name>
<dbReference type="EMBL" id="BK015791">
    <property type="protein sequence ID" value="DAE25014.1"/>
    <property type="molecule type" value="Genomic_DNA"/>
</dbReference>